<organism evidence="1">
    <name type="scientific">viral metagenome</name>
    <dbReference type="NCBI Taxonomy" id="1070528"/>
    <lineage>
        <taxon>unclassified sequences</taxon>
        <taxon>metagenomes</taxon>
        <taxon>organismal metagenomes</taxon>
    </lineage>
</organism>
<dbReference type="AlphaFoldDB" id="A0A6C0BJQ5"/>
<dbReference type="EMBL" id="MN739182">
    <property type="protein sequence ID" value="QHS92585.1"/>
    <property type="molecule type" value="Genomic_DNA"/>
</dbReference>
<evidence type="ECO:0000313" key="1">
    <source>
        <dbReference type="EMBL" id="QHS92585.1"/>
    </source>
</evidence>
<protein>
    <submittedName>
        <fullName evidence="1">Uncharacterized protein</fullName>
    </submittedName>
</protein>
<sequence>MSSNPVIYRYYHEYDDYDRYFDLIYDMYQEMCTTGDQFAMQMTSTHSFSDFYDLCLKKMNRRVVDTVILSETLQQLEHDLGSTVYQRVYNTRNEDDENS</sequence>
<reference evidence="1" key="1">
    <citation type="journal article" date="2020" name="Nature">
        <title>Giant virus diversity and host interactions through global metagenomics.</title>
        <authorList>
            <person name="Schulz F."/>
            <person name="Roux S."/>
            <person name="Paez-Espino D."/>
            <person name="Jungbluth S."/>
            <person name="Walsh D.A."/>
            <person name="Denef V.J."/>
            <person name="McMahon K.D."/>
            <person name="Konstantinidis K.T."/>
            <person name="Eloe-Fadrosh E.A."/>
            <person name="Kyrpides N.C."/>
            <person name="Woyke T."/>
        </authorList>
    </citation>
    <scope>NUCLEOTIDE SEQUENCE</scope>
    <source>
        <strain evidence="1">GVMAG-M-3300014204-73</strain>
    </source>
</reference>
<accession>A0A6C0BJQ5</accession>
<name>A0A6C0BJQ5_9ZZZZ</name>
<proteinExistence type="predicted"/>